<dbReference type="HOGENOM" id="CLU_3247693_0_0_0"/>
<dbReference type="EMBL" id="DF820466">
    <property type="protein sequence ID" value="GAK57536.1"/>
    <property type="molecule type" value="Genomic_DNA"/>
</dbReference>
<dbReference type="Proteomes" id="UP000030661">
    <property type="component" value="Unassembled WGS sequence"/>
</dbReference>
<reference evidence="1" key="1">
    <citation type="journal article" date="2015" name="PeerJ">
        <title>First genomic representation of candidate bacterial phylum KSB3 points to enhanced environmental sensing as a trigger of wastewater bulking.</title>
        <authorList>
            <person name="Sekiguchi Y."/>
            <person name="Ohashi A."/>
            <person name="Parks D.H."/>
            <person name="Yamauchi T."/>
            <person name="Tyson G.W."/>
            <person name="Hugenholtz P."/>
        </authorList>
    </citation>
    <scope>NUCLEOTIDE SEQUENCE [LARGE SCALE GENOMIC DNA]</scope>
</reference>
<organism evidence="1">
    <name type="scientific">Vecturithrix granuli</name>
    <dbReference type="NCBI Taxonomy" id="1499967"/>
    <lineage>
        <taxon>Bacteria</taxon>
        <taxon>Candidatus Moduliflexota</taxon>
        <taxon>Candidatus Vecturitrichia</taxon>
        <taxon>Candidatus Vecturitrichales</taxon>
        <taxon>Candidatus Vecturitrichaceae</taxon>
        <taxon>Candidatus Vecturithrix</taxon>
    </lineage>
</organism>
<gene>
    <name evidence="1" type="ORF">U27_04503</name>
</gene>
<sequence>MLIFKGCCVGRIPDGELVGVTPKHGSENPSYTESV</sequence>
<protein>
    <submittedName>
        <fullName evidence="1">Uncharacterized protein</fullName>
    </submittedName>
</protein>
<name>A0A081BYY1_VECG1</name>
<keyword evidence="2" id="KW-1185">Reference proteome</keyword>
<evidence type="ECO:0000313" key="1">
    <source>
        <dbReference type="EMBL" id="GAK57536.1"/>
    </source>
</evidence>
<evidence type="ECO:0000313" key="2">
    <source>
        <dbReference type="Proteomes" id="UP000030661"/>
    </source>
</evidence>
<accession>A0A081BYY1</accession>
<proteinExistence type="predicted"/>
<dbReference type="AlphaFoldDB" id="A0A081BYY1"/>